<dbReference type="Proteomes" id="UP000286931">
    <property type="component" value="Unassembled WGS sequence"/>
</dbReference>
<keyword evidence="2" id="KW-1133">Transmembrane helix</keyword>
<protein>
    <submittedName>
        <fullName evidence="3">Uncharacterized protein</fullName>
    </submittedName>
</protein>
<dbReference type="EMBL" id="BIFH01000030">
    <property type="protein sequence ID" value="GCD99003.1"/>
    <property type="molecule type" value="Genomic_DNA"/>
</dbReference>
<evidence type="ECO:0000313" key="4">
    <source>
        <dbReference type="Proteomes" id="UP000286931"/>
    </source>
</evidence>
<evidence type="ECO:0000256" key="1">
    <source>
        <dbReference type="SAM" id="MobiDB-lite"/>
    </source>
</evidence>
<evidence type="ECO:0000313" key="3">
    <source>
        <dbReference type="EMBL" id="GCD99003.1"/>
    </source>
</evidence>
<keyword evidence="2" id="KW-0472">Membrane</keyword>
<dbReference type="RefSeq" id="WP_126640852.1">
    <property type="nucleotide sequence ID" value="NZ_BIFH01000030.1"/>
</dbReference>
<dbReference type="AlphaFoldDB" id="A0A401YWK4"/>
<comment type="caution">
    <text evidence="3">The sequence shown here is derived from an EMBL/GenBank/DDBJ whole genome shotgun (WGS) entry which is preliminary data.</text>
</comment>
<accession>A0A401YWK4</accession>
<keyword evidence="4" id="KW-1185">Reference proteome</keyword>
<dbReference type="OrthoDB" id="3830620at2"/>
<gene>
    <name evidence="3" type="ORF">EHYA_06715</name>
</gene>
<reference evidence="3 4" key="1">
    <citation type="submission" date="2018-12" db="EMBL/GenBank/DDBJ databases">
        <title>Draft genome sequence of Embleya hyalina NBRC 13850T.</title>
        <authorList>
            <person name="Komaki H."/>
            <person name="Hosoyama A."/>
            <person name="Kimura A."/>
            <person name="Ichikawa N."/>
            <person name="Tamura T."/>
        </authorList>
    </citation>
    <scope>NUCLEOTIDE SEQUENCE [LARGE SCALE GENOMIC DNA]</scope>
    <source>
        <strain evidence="3 4">NBRC 13850</strain>
    </source>
</reference>
<evidence type="ECO:0000256" key="2">
    <source>
        <dbReference type="SAM" id="Phobius"/>
    </source>
</evidence>
<organism evidence="3 4">
    <name type="scientific">Embleya hyalina</name>
    <dbReference type="NCBI Taxonomy" id="516124"/>
    <lineage>
        <taxon>Bacteria</taxon>
        <taxon>Bacillati</taxon>
        <taxon>Actinomycetota</taxon>
        <taxon>Actinomycetes</taxon>
        <taxon>Kitasatosporales</taxon>
        <taxon>Streptomycetaceae</taxon>
        <taxon>Embleya</taxon>
    </lineage>
</organism>
<feature type="compositionally biased region" description="Basic and acidic residues" evidence="1">
    <location>
        <begin position="63"/>
        <end position="73"/>
    </location>
</feature>
<proteinExistence type="predicted"/>
<feature type="region of interest" description="Disordered" evidence="1">
    <location>
        <begin position="44"/>
        <end position="73"/>
    </location>
</feature>
<sequence>MSLAVQLAVEESKVTPGLLGFVVVAFLAVATWLLLKSMNTRLKRVDFDESPNPTDPARTGAAQKKEDNGAPVA</sequence>
<keyword evidence="2" id="KW-0812">Transmembrane</keyword>
<feature type="transmembrane region" description="Helical" evidence="2">
    <location>
        <begin position="17"/>
        <end position="35"/>
    </location>
</feature>
<name>A0A401YWK4_9ACTN</name>